<reference evidence="2 3" key="1">
    <citation type="submission" date="2020-09" db="EMBL/GenBank/DDBJ databases">
        <title>Pseudoxanthomonas sp. CAU 1598 isolated from sand of Yaerae Beach.</title>
        <authorList>
            <person name="Kim W."/>
        </authorList>
    </citation>
    <scope>NUCLEOTIDE SEQUENCE [LARGE SCALE GENOMIC DNA]</scope>
    <source>
        <strain evidence="2 3">CAU 1598</strain>
    </source>
</reference>
<evidence type="ECO:0000313" key="2">
    <source>
        <dbReference type="EMBL" id="MBD8524885.1"/>
    </source>
</evidence>
<dbReference type="InterPro" id="IPR036237">
    <property type="entry name" value="Xyl_isomerase-like_sf"/>
</dbReference>
<dbReference type="RefSeq" id="WP_192028235.1">
    <property type="nucleotide sequence ID" value="NZ_JACYTR010000005.1"/>
</dbReference>
<sequence>MRLSISNIAWDTALDEQVLQLLSRHQIDLIDVAPTKYFADIPATTNADIKRVRTWWSERGVGFAGMQSLLFGTRGLNVFGASAVQQTMLEHLRHVCAIGDGLDARCLVFGSPRNRDCSGLSAEAARQVALDFFARLGDIAVQHGVVVCLEPNPVEYGCNFLTSTREAGEFVRELAHPGIGLQLDTGAATMAGESAADMITQFAQEIAHVHLSEPRLAVLGSGATDHAEFATALRARRPELNLTIEMLVPEGNQVEAAIEAALSAAIAHYR</sequence>
<organism evidence="2 3">
    <name type="scientific">Pseudomarimonas arenosa</name>
    <dbReference type="NCBI Taxonomy" id="2774145"/>
    <lineage>
        <taxon>Bacteria</taxon>
        <taxon>Pseudomonadati</taxon>
        <taxon>Pseudomonadota</taxon>
        <taxon>Gammaproteobacteria</taxon>
        <taxon>Lysobacterales</taxon>
        <taxon>Lysobacteraceae</taxon>
        <taxon>Pseudomarimonas</taxon>
    </lineage>
</organism>
<comment type="caution">
    <text evidence="2">The sequence shown here is derived from an EMBL/GenBank/DDBJ whole genome shotgun (WGS) entry which is preliminary data.</text>
</comment>
<dbReference type="Gene3D" id="3.20.20.150">
    <property type="entry name" value="Divalent-metal-dependent TIM barrel enzymes"/>
    <property type="match status" value="1"/>
</dbReference>
<dbReference type="EMBL" id="JACYTR010000005">
    <property type="protein sequence ID" value="MBD8524885.1"/>
    <property type="molecule type" value="Genomic_DNA"/>
</dbReference>
<dbReference type="PANTHER" id="PTHR12110:SF21">
    <property type="entry name" value="XYLOSE ISOMERASE-LIKE TIM BARREL DOMAIN-CONTAINING PROTEIN"/>
    <property type="match status" value="1"/>
</dbReference>
<feature type="domain" description="Xylose isomerase-like TIM barrel" evidence="1">
    <location>
        <begin position="23"/>
        <end position="257"/>
    </location>
</feature>
<keyword evidence="2" id="KW-0413">Isomerase</keyword>
<dbReference type="InterPro" id="IPR013022">
    <property type="entry name" value="Xyl_isomerase-like_TIM-brl"/>
</dbReference>
<gene>
    <name evidence="2" type="ORF">IFO71_03930</name>
</gene>
<dbReference type="Pfam" id="PF01261">
    <property type="entry name" value="AP_endonuc_2"/>
    <property type="match status" value="1"/>
</dbReference>
<evidence type="ECO:0000259" key="1">
    <source>
        <dbReference type="Pfam" id="PF01261"/>
    </source>
</evidence>
<dbReference type="Proteomes" id="UP000613768">
    <property type="component" value="Unassembled WGS sequence"/>
</dbReference>
<evidence type="ECO:0000313" key="3">
    <source>
        <dbReference type="Proteomes" id="UP000613768"/>
    </source>
</evidence>
<dbReference type="InterPro" id="IPR050312">
    <property type="entry name" value="IolE/XylAMocC-like"/>
</dbReference>
<accession>A0AAW3ZHJ0</accession>
<protein>
    <submittedName>
        <fullName evidence="2">Sugar phosphate isomerase/epimerase</fullName>
    </submittedName>
</protein>
<dbReference type="AlphaFoldDB" id="A0AAW3ZHJ0"/>
<dbReference type="PANTHER" id="PTHR12110">
    <property type="entry name" value="HYDROXYPYRUVATE ISOMERASE"/>
    <property type="match status" value="1"/>
</dbReference>
<keyword evidence="3" id="KW-1185">Reference proteome</keyword>
<proteinExistence type="predicted"/>
<dbReference type="GO" id="GO:0016853">
    <property type="term" value="F:isomerase activity"/>
    <property type="evidence" value="ECO:0007669"/>
    <property type="project" value="UniProtKB-KW"/>
</dbReference>
<dbReference type="SUPFAM" id="SSF51658">
    <property type="entry name" value="Xylose isomerase-like"/>
    <property type="match status" value="1"/>
</dbReference>
<name>A0AAW3ZHJ0_9GAMM</name>